<feature type="compositionally biased region" description="Basic and acidic residues" evidence="5">
    <location>
        <begin position="406"/>
        <end position="417"/>
    </location>
</feature>
<evidence type="ECO:0000256" key="4">
    <source>
        <dbReference type="ARBA" id="ARBA00023136"/>
    </source>
</evidence>
<dbReference type="PANTHER" id="PTHR33514:SF15">
    <property type="entry name" value="COBALT TRANSPORT PROTEIN"/>
    <property type="match status" value="1"/>
</dbReference>
<accession>A0A8B3FHX2</accession>
<evidence type="ECO:0000256" key="5">
    <source>
        <dbReference type="SAM" id="MobiDB-lite"/>
    </source>
</evidence>
<feature type="transmembrane region" description="Helical" evidence="6">
    <location>
        <begin position="175"/>
        <end position="194"/>
    </location>
</feature>
<evidence type="ECO:0000313" key="7">
    <source>
        <dbReference type="EMBL" id="RLP07941.1"/>
    </source>
</evidence>
<evidence type="ECO:0000256" key="1">
    <source>
        <dbReference type="ARBA" id="ARBA00004141"/>
    </source>
</evidence>
<keyword evidence="2 6" id="KW-0812">Transmembrane</keyword>
<gene>
    <name evidence="7" type="ORF">D7U36_10255</name>
</gene>
<dbReference type="Pfam" id="PF02361">
    <property type="entry name" value="CbiQ"/>
    <property type="match status" value="1"/>
</dbReference>
<keyword evidence="3 6" id="KW-1133">Transmembrane helix</keyword>
<comment type="subcellular location">
    <subcellularLocation>
        <location evidence="1">Membrane</location>
        <topology evidence="1">Multi-pass membrane protein</topology>
    </subcellularLocation>
</comment>
<comment type="caution">
    <text evidence="7">The sequence shown here is derived from an EMBL/GenBank/DDBJ whole genome shotgun (WGS) entry which is preliminary data.</text>
</comment>
<evidence type="ECO:0000313" key="8">
    <source>
        <dbReference type="Proteomes" id="UP000279336"/>
    </source>
</evidence>
<evidence type="ECO:0000256" key="3">
    <source>
        <dbReference type="ARBA" id="ARBA00022989"/>
    </source>
</evidence>
<feature type="transmembrane region" description="Helical" evidence="6">
    <location>
        <begin position="83"/>
        <end position="106"/>
    </location>
</feature>
<keyword evidence="4 6" id="KW-0472">Membrane</keyword>
<dbReference type="CDD" id="cd16914">
    <property type="entry name" value="EcfT"/>
    <property type="match status" value="1"/>
</dbReference>
<protein>
    <submittedName>
        <fullName evidence="7">Energy-coupling factor transporter transmembrane protein EcfT</fullName>
    </submittedName>
</protein>
<feature type="transmembrane region" description="Helical" evidence="6">
    <location>
        <begin position="321"/>
        <end position="341"/>
    </location>
</feature>
<evidence type="ECO:0000256" key="6">
    <source>
        <dbReference type="SAM" id="Phobius"/>
    </source>
</evidence>
<name>A0A8B3FHX2_9ACTN</name>
<organism evidence="7 8">
    <name type="scientific">Propionibacterium australiense</name>
    <dbReference type="NCBI Taxonomy" id="119981"/>
    <lineage>
        <taxon>Bacteria</taxon>
        <taxon>Bacillati</taxon>
        <taxon>Actinomycetota</taxon>
        <taxon>Actinomycetes</taxon>
        <taxon>Propionibacteriales</taxon>
        <taxon>Propionibacteriaceae</taxon>
        <taxon>Propionibacterium</taxon>
    </lineage>
</organism>
<feature type="transmembrane region" description="Helical" evidence="6">
    <location>
        <begin position="39"/>
        <end position="71"/>
    </location>
</feature>
<dbReference type="OrthoDB" id="5187293at2"/>
<dbReference type="RefSeq" id="WP_119161696.1">
    <property type="nucleotide sequence ID" value="NZ_LR134442.1"/>
</dbReference>
<reference evidence="7 8" key="1">
    <citation type="submission" date="2018-10" db="EMBL/GenBank/DDBJ databases">
        <title>Propionibacterium australiense Genome Sequencing and Assembly.</title>
        <authorList>
            <person name="Bernier A.-M."/>
            <person name="Bernard K."/>
        </authorList>
    </citation>
    <scope>NUCLEOTIDE SEQUENCE [LARGE SCALE GENOMIC DNA]</scope>
    <source>
        <strain evidence="7 8">NML98A078</strain>
    </source>
</reference>
<feature type="transmembrane region" description="Helical" evidence="6">
    <location>
        <begin position="255"/>
        <end position="275"/>
    </location>
</feature>
<feature type="region of interest" description="Disordered" evidence="5">
    <location>
        <begin position="1"/>
        <end position="24"/>
    </location>
</feature>
<feature type="region of interest" description="Disordered" evidence="5">
    <location>
        <begin position="390"/>
        <end position="417"/>
    </location>
</feature>
<feature type="transmembrane region" description="Helical" evidence="6">
    <location>
        <begin position="281"/>
        <end position="301"/>
    </location>
</feature>
<sequence>MAGADGGVVSSRTRSGAGPGRLPPGGVRLAGRTVHPWAWWAWALCAAATVSLTTNPWLIGLVCAAVLATVLRRRSDEPWAHSLGVYLSMAGFVLVMRIFFATFFSATRSGTLLWDLPQLSLPAWAAGIRVGGRVYLEPWLMACFDAMRLGAMLLCVGAANTLANPRRALRSVPAALYEVSVAVVIALTVAPQMVESLARVRRAQRLRAGAVTGSGGLARLVIPVLEDSVERAMGLARSMESRGFGRTRPGRGSSWGTLLGLLGAVCLGLGAFLMLGSSWPSPVWIGLLAAGALAFGAALRLAGRRLQVTHYRPDDWSRPEWVVLASGVVAVAATVGVGRLAPAALSVSMPPLVLPALHLLFVPIAAALAAPAVLTPPPPRVSDWLAWAAERSRSDQGQSGEPGGPDAERLRPRGEVS</sequence>
<dbReference type="EMBL" id="RCIW01000016">
    <property type="protein sequence ID" value="RLP07941.1"/>
    <property type="molecule type" value="Genomic_DNA"/>
</dbReference>
<dbReference type="Proteomes" id="UP000279336">
    <property type="component" value="Unassembled WGS sequence"/>
</dbReference>
<dbReference type="PANTHER" id="PTHR33514">
    <property type="entry name" value="PROTEIN ABCI12, CHLOROPLASTIC"/>
    <property type="match status" value="1"/>
</dbReference>
<evidence type="ECO:0000256" key="2">
    <source>
        <dbReference type="ARBA" id="ARBA00022692"/>
    </source>
</evidence>
<dbReference type="InterPro" id="IPR003339">
    <property type="entry name" value="ABC/ECF_trnsptr_transmembrane"/>
</dbReference>
<dbReference type="GO" id="GO:0005886">
    <property type="term" value="C:plasma membrane"/>
    <property type="evidence" value="ECO:0007669"/>
    <property type="project" value="TreeGrafter"/>
</dbReference>
<dbReference type="AlphaFoldDB" id="A0A8B3FHX2"/>
<feature type="transmembrane region" description="Helical" evidence="6">
    <location>
        <begin position="353"/>
        <end position="374"/>
    </location>
</feature>
<proteinExistence type="predicted"/>